<proteinExistence type="predicted"/>
<sequence length="187" mass="20120">MSQSIERLVHTHYHHLRVGLRGTQAVFMFIAMLTASATTGVSAGDFALLLSYTVWIYASVWAYVAAVKKTKLLEYAHQMAVDAALFVCLLAGGIALATSAWSTVCSNEVVKTAFHCGSYVACVVFLFFGMLVQLVVLVVVYFGRTREVNNNAATVPMDPASVGTPRGEGPGDYDYEPPQTTPASCAL</sequence>
<dbReference type="PANTHER" id="PTHR28165:SF1">
    <property type="entry name" value="NON-CLASSICAL EXPORT PROTEIN 2-RELATED"/>
    <property type="match status" value="1"/>
</dbReference>
<organism evidence="4 5">
    <name type="scientific">Aphanomyces stellatus</name>
    <dbReference type="NCBI Taxonomy" id="120398"/>
    <lineage>
        <taxon>Eukaryota</taxon>
        <taxon>Sar</taxon>
        <taxon>Stramenopiles</taxon>
        <taxon>Oomycota</taxon>
        <taxon>Saprolegniomycetes</taxon>
        <taxon>Saprolegniales</taxon>
        <taxon>Verrucalvaceae</taxon>
        <taxon>Aphanomyces</taxon>
    </lineage>
</organism>
<dbReference type="OrthoDB" id="76877at2759"/>
<evidence type="ECO:0000256" key="1">
    <source>
        <dbReference type="SAM" id="MobiDB-lite"/>
    </source>
</evidence>
<dbReference type="EMBL" id="VJMH01001578">
    <property type="protein sequence ID" value="KAF0711539.1"/>
    <property type="molecule type" value="Genomic_DNA"/>
</dbReference>
<dbReference type="AlphaFoldDB" id="A0A485KGJ1"/>
<gene>
    <name evidence="4" type="primary">Aste57867_5233</name>
    <name evidence="3" type="ORF">As57867_005220</name>
    <name evidence="4" type="ORF">ASTE57867_5233</name>
</gene>
<reference evidence="3" key="2">
    <citation type="submission" date="2019-06" db="EMBL/GenBank/DDBJ databases">
        <title>Genomics analysis of Aphanomyces spp. identifies a new class of oomycete effector associated with host adaptation.</title>
        <authorList>
            <person name="Gaulin E."/>
        </authorList>
    </citation>
    <scope>NUCLEOTIDE SEQUENCE</scope>
    <source>
        <strain evidence="3">CBS 578.67</strain>
    </source>
</reference>
<feature type="transmembrane region" description="Helical" evidence="2">
    <location>
        <begin position="118"/>
        <end position="142"/>
    </location>
</feature>
<feature type="region of interest" description="Disordered" evidence="1">
    <location>
        <begin position="155"/>
        <end position="187"/>
    </location>
</feature>
<keyword evidence="2" id="KW-0812">Transmembrane</keyword>
<evidence type="ECO:0000313" key="3">
    <source>
        <dbReference type="EMBL" id="KAF0711539.1"/>
    </source>
</evidence>
<name>A0A485KGJ1_9STRA</name>
<evidence type="ECO:0000313" key="5">
    <source>
        <dbReference type="Proteomes" id="UP000332933"/>
    </source>
</evidence>
<dbReference type="EMBL" id="CAADRA010001579">
    <property type="protein sequence ID" value="VFT82306.1"/>
    <property type="molecule type" value="Genomic_DNA"/>
</dbReference>
<protein>
    <submittedName>
        <fullName evidence="4">Aste57867_5233 protein</fullName>
    </submittedName>
</protein>
<accession>A0A485KGJ1</accession>
<feature type="transmembrane region" description="Helical" evidence="2">
    <location>
        <begin position="79"/>
        <end position="98"/>
    </location>
</feature>
<keyword evidence="5" id="KW-1185">Reference proteome</keyword>
<keyword evidence="2" id="KW-0472">Membrane</keyword>
<feature type="transmembrane region" description="Helical" evidence="2">
    <location>
        <begin position="49"/>
        <end position="67"/>
    </location>
</feature>
<reference evidence="4 5" key="1">
    <citation type="submission" date="2019-03" db="EMBL/GenBank/DDBJ databases">
        <authorList>
            <person name="Gaulin E."/>
            <person name="Dumas B."/>
        </authorList>
    </citation>
    <scope>NUCLEOTIDE SEQUENCE [LARGE SCALE GENOMIC DNA]</scope>
    <source>
        <strain evidence="4">CBS 568.67</strain>
    </source>
</reference>
<evidence type="ECO:0000256" key="2">
    <source>
        <dbReference type="SAM" id="Phobius"/>
    </source>
</evidence>
<dbReference type="Proteomes" id="UP000332933">
    <property type="component" value="Unassembled WGS sequence"/>
</dbReference>
<dbReference type="InterPro" id="IPR052649">
    <property type="entry name" value="NCE102-like"/>
</dbReference>
<dbReference type="PANTHER" id="PTHR28165">
    <property type="entry name" value="NON-CLASSICAL EXPORT PROTEIN 2-RELATED"/>
    <property type="match status" value="1"/>
</dbReference>
<evidence type="ECO:0000313" key="4">
    <source>
        <dbReference type="EMBL" id="VFT82306.1"/>
    </source>
</evidence>
<keyword evidence="2" id="KW-1133">Transmembrane helix</keyword>